<dbReference type="SUPFAM" id="SSF51556">
    <property type="entry name" value="Metallo-dependent hydrolases"/>
    <property type="match status" value="1"/>
</dbReference>
<name>A0ABW4WUN0_9BACT</name>
<dbReference type="InterPro" id="IPR008257">
    <property type="entry name" value="Pept_M19"/>
</dbReference>
<dbReference type="PROSITE" id="PS00869">
    <property type="entry name" value="RENAL_DIPEPTIDASE_1"/>
    <property type="match status" value="1"/>
</dbReference>
<accession>A0ABW4WUN0</accession>
<dbReference type="PROSITE" id="PS51318">
    <property type="entry name" value="TAT"/>
    <property type="match status" value="1"/>
</dbReference>
<protein>
    <submittedName>
        <fullName evidence="1">Dipeptidase</fullName>
    </submittedName>
</protein>
<proteinExistence type="predicted"/>
<dbReference type="InterPro" id="IPR006311">
    <property type="entry name" value="TAT_signal"/>
</dbReference>
<organism evidence="1 2">
    <name type="scientific">Pontibacter silvestris</name>
    <dbReference type="NCBI Taxonomy" id="2305183"/>
    <lineage>
        <taxon>Bacteria</taxon>
        <taxon>Pseudomonadati</taxon>
        <taxon>Bacteroidota</taxon>
        <taxon>Cytophagia</taxon>
        <taxon>Cytophagales</taxon>
        <taxon>Hymenobacteraceae</taxon>
        <taxon>Pontibacter</taxon>
    </lineage>
</organism>
<dbReference type="Pfam" id="PF01244">
    <property type="entry name" value="Peptidase_M19"/>
    <property type="match status" value="1"/>
</dbReference>
<keyword evidence="2" id="KW-1185">Reference proteome</keyword>
<gene>
    <name evidence="1" type="ORF">ACFSKU_01235</name>
</gene>
<dbReference type="Proteomes" id="UP001597369">
    <property type="component" value="Unassembled WGS sequence"/>
</dbReference>
<reference evidence="2" key="1">
    <citation type="journal article" date="2019" name="Int. J. Syst. Evol. Microbiol.">
        <title>The Global Catalogue of Microorganisms (GCM) 10K type strain sequencing project: providing services to taxonomists for standard genome sequencing and annotation.</title>
        <authorList>
            <consortium name="The Broad Institute Genomics Platform"/>
            <consortium name="The Broad Institute Genome Sequencing Center for Infectious Disease"/>
            <person name="Wu L."/>
            <person name="Ma J."/>
        </authorList>
    </citation>
    <scope>NUCLEOTIDE SEQUENCE [LARGE SCALE GENOMIC DNA]</scope>
    <source>
        <strain evidence="2">JCM 16545</strain>
    </source>
</reference>
<dbReference type="EMBL" id="JBHUHV010000002">
    <property type="protein sequence ID" value="MFD2065490.1"/>
    <property type="molecule type" value="Genomic_DNA"/>
</dbReference>
<dbReference type="PANTHER" id="PTHR10443:SF12">
    <property type="entry name" value="DIPEPTIDASE"/>
    <property type="match status" value="1"/>
</dbReference>
<dbReference type="RefSeq" id="WP_229959883.1">
    <property type="nucleotide sequence ID" value="NZ_JAJJWI010000006.1"/>
</dbReference>
<evidence type="ECO:0000313" key="2">
    <source>
        <dbReference type="Proteomes" id="UP001597369"/>
    </source>
</evidence>
<dbReference type="Gene3D" id="3.20.20.140">
    <property type="entry name" value="Metal-dependent hydrolases"/>
    <property type="match status" value="1"/>
</dbReference>
<evidence type="ECO:0000313" key="1">
    <source>
        <dbReference type="EMBL" id="MFD2065490.1"/>
    </source>
</evidence>
<dbReference type="PANTHER" id="PTHR10443">
    <property type="entry name" value="MICROSOMAL DIPEPTIDASE"/>
    <property type="match status" value="1"/>
</dbReference>
<dbReference type="PROSITE" id="PS51365">
    <property type="entry name" value="RENAL_DIPEPTIDASE_2"/>
    <property type="match status" value="1"/>
</dbReference>
<dbReference type="InterPro" id="IPR032466">
    <property type="entry name" value="Metal_Hydrolase"/>
</dbReference>
<sequence length="374" mass="41236">MDSTNQEWSRRKFIATVSGAGAAMMLNTFSSLANNENADSRVAKIIAKTTGIDTHNHIDVPFKAEDFICQKYDLAGEIKKSGLSAICMTFQVDRPKLTEPGEAYKRFISCLDEMDEILKDNNMKRALNFLDLKKARKQNKPIVIQSVEGGHFIEGQIERLEVAYNRGVRHLGLLHDNQSFVPLGDIYTNPAQFGGLTEFGANVIKECNRLGILVDLAHCSNETIDDALKVTTKPILISHTGLNTQLGKNEKMAKMMMPRLISKEQAKIVANAGGVIGLWTHLADTPLEYAQNIRAMVDVIGTEHVCIGTDTKMAVPANSNAQSGNKTNTAWKNEKGSFFYTVVDAMLKSGFTENEIAKIGGKNYSRIFDKATSV</sequence>
<comment type="caution">
    <text evidence="1">The sequence shown here is derived from an EMBL/GenBank/DDBJ whole genome shotgun (WGS) entry which is preliminary data.</text>
</comment>
<dbReference type="InterPro" id="IPR000180">
    <property type="entry name" value="Dipep_AS"/>
</dbReference>